<evidence type="ECO:0000313" key="2">
    <source>
        <dbReference type="EMBL" id="KAK7335631.1"/>
    </source>
</evidence>
<evidence type="ECO:0000256" key="1">
    <source>
        <dbReference type="SAM" id="SignalP"/>
    </source>
</evidence>
<dbReference type="Proteomes" id="UP001374584">
    <property type="component" value="Unassembled WGS sequence"/>
</dbReference>
<sequence length="70" mass="8013">MSIFWLVFHVIDMCFKCFATSDNLSGANFKIDVDIYGVELFSFLCPRVGLTDRILIGGVGWWRYVLTVDT</sequence>
<feature type="signal peptide" evidence="1">
    <location>
        <begin position="1"/>
        <end position="19"/>
    </location>
</feature>
<reference evidence="2 3" key="1">
    <citation type="submission" date="2024-01" db="EMBL/GenBank/DDBJ databases">
        <title>The genomes of 5 underutilized Papilionoideae crops provide insights into root nodulation and disease resistanc.</title>
        <authorList>
            <person name="Jiang F."/>
        </authorList>
    </citation>
    <scope>NUCLEOTIDE SEQUENCE [LARGE SCALE GENOMIC DNA]</scope>
    <source>
        <strain evidence="2">JINMINGXINNONG_FW02</strain>
        <tissue evidence="2">Leaves</tissue>
    </source>
</reference>
<proteinExistence type="predicted"/>
<organism evidence="2 3">
    <name type="scientific">Phaseolus coccineus</name>
    <name type="common">Scarlet runner bean</name>
    <name type="synonym">Phaseolus multiflorus</name>
    <dbReference type="NCBI Taxonomy" id="3886"/>
    <lineage>
        <taxon>Eukaryota</taxon>
        <taxon>Viridiplantae</taxon>
        <taxon>Streptophyta</taxon>
        <taxon>Embryophyta</taxon>
        <taxon>Tracheophyta</taxon>
        <taxon>Spermatophyta</taxon>
        <taxon>Magnoliopsida</taxon>
        <taxon>eudicotyledons</taxon>
        <taxon>Gunneridae</taxon>
        <taxon>Pentapetalae</taxon>
        <taxon>rosids</taxon>
        <taxon>fabids</taxon>
        <taxon>Fabales</taxon>
        <taxon>Fabaceae</taxon>
        <taxon>Papilionoideae</taxon>
        <taxon>50 kb inversion clade</taxon>
        <taxon>NPAAA clade</taxon>
        <taxon>indigoferoid/millettioid clade</taxon>
        <taxon>Phaseoleae</taxon>
        <taxon>Phaseolus</taxon>
    </lineage>
</organism>
<name>A0AAN9QI46_PHACN</name>
<keyword evidence="3" id="KW-1185">Reference proteome</keyword>
<protein>
    <submittedName>
        <fullName evidence="2">Uncharacterized protein</fullName>
    </submittedName>
</protein>
<dbReference type="EMBL" id="JAYMYR010000010">
    <property type="protein sequence ID" value="KAK7335631.1"/>
    <property type="molecule type" value="Genomic_DNA"/>
</dbReference>
<dbReference type="AlphaFoldDB" id="A0AAN9QI46"/>
<comment type="caution">
    <text evidence="2">The sequence shown here is derived from an EMBL/GenBank/DDBJ whole genome shotgun (WGS) entry which is preliminary data.</text>
</comment>
<accession>A0AAN9QI46</accession>
<feature type="chain" id="PRO_5042889586" evidence="1">
    <location>
        <begin position="20"/>
        <end position="70"/>
    </location>
</feature>
<gene>
    <name evidence="2" type="ORF">VNO80_27573</name>
</gene>
<evidence type="ECO:0000313" key="3">
    <source>
        <dbReference type="Proteomes" id="UP001374584"/>
    </source>
</evidence>
<keyword evidence="1" id="KW-0732">Signal</keyword>